<evidence type="ECO:0000256" key="2">
    <source>
        <dbReference type="SAM" id="Phobius"/>
    </source>
</evidence>
<reference evidence="3" key="1">
    <citation type="submission" date="2021-04" db="EMBL/GenBank/DDBJ databases">
        <title>Microbacterium tenobrionis sp. nov. and Microbacterium allomyrinae sp. nov., isolated from larvae of Tenobrio molitor and Allomyrina dichotoma, respectively.</title>
        <authorList>
            <person name="Lee S.D."/>
        </authorList>
    </citation>
    <scope>NUCLEOTIDE SEQUENCE</scope>
    <source>
        <strain evidence="3">BWT-G7</strain>
    </source>
</reference>
<keyword evidence="4" id="KW-1185">Reference proteome</keyword>
<protein>
    <submittedName>
        <fullName evidence="3">LPXTG cell wall anchor domain-containing protein</fullName>
    </submittedName>
</protein>
<dbReference type="Proteomes" id="UP001139354">
    <property type="component" value="Unassembled WGS sequence"/>
</dbReference>
<comment type="caution">
    <text evidence="3">The sequence shown here is derived from an EMBL/GenBank/DDBJ whole genome shotgun (WGS) entry which is preliminary data.</text>
</comment>
<dbReference type="AlphaFoldDB" id="A0A9X1LSR1"/>
<proteinExistence type="predicted"/>
<feature type="transmembrane region" description="Helical" evidence="2">
    <location>
        <begin position="56"/>
        <end position="74"/>
    </location>
</feature>
<keyword evidence="2" id="KW-0812">Transmembrane</keyword>
<keyword evidence="2" id="KW-0472">Membrane</keyword>
<gene>
    <name evidence="3" type="ORF">KEC57_04615</name>
</gene>
<feature type="region of interest" description="Disordered" evidence="1">
    <location>
        <begin position="104"/>
        <end position="128"/>
    </location>
</feature>
<dbReference type="NCBIfam" id="TIGR01167">
    <property type="entry name" value="LPXTG_anchor"/>
    <property type="match status" value="1"/>
</dbReference>
<evidence type="ECO:0000256" key="1">
    <source>
        <dbReference type="SAM" id="MobiDB-lite"/>
    </source>
</evidence>
<organism evidence="3 4">
    <name type="scientific">Microbacterium allomyrinae</name>
    <dbReference type="NCBI Taxonomy" id="2830666"/>
    <lineage>
        <taxon>Bacteria</taxon>
        <taxon>Bacillati</taxon>
        <taxon>Actinomycetota</taxon>
        <taxon>Actinomycetes</taxon>
        <taxon>Micrococcales</taxon>
        <taxon>Microbacteriaceae</taxon>
        <taxon>Microbacterium</taxon>
    </lineage>
</organism>
<evidence type="ECO:0000313" key="3">
    <source>
        <dbReference type="EMBL" id="MCC2031462.1"/>
    </source>
</evidence>
<evidence type="ECO:0000313" key="4">
    <source>
        <dbReference type="Proteomes" id="UP001139354"/>
    </source>
</evidence>
<name>A0A9X1LSR1_9MICO</name>
<accession>A0A9X1LSR1</accession>
<keyword evidence="2" id="KW-1133">Transmembrane helix</keyword>
<dbReference type="EMBL" id="JAGTTN010000001">
    <property type="protein sequence ID" value="MCC2031462.1"/>
    <property type="molecule type" value="Genomic_DNA"/>
</dbReference>
<feature type="compositionally biased region" description="Basic and acidic residues" evidence="1">
    <location>
        <begin position="114"/>
        <end position="128"/>
    </location>
</feature>
<sequence>MTAFVVASALVPTAAVADEIDHGSSGVLVTVEITPLECVSPCGGELPATGGDAPSLLMWMALTLLAAGLVLLLVRRIRASPGRMRALAAPSPYYVVSGRRAEVAREGLGSSKPAPREGDADGRGERTR</sequence>